<sequence length="361" mass="39853">MLKAVSLVLLSFSAFFTTSSADDEPCSAPTAWLLATDSNTGETTKMFFNNDSTSEIVLRDLKDISVHCEAEYSVQLDFKGYADFRFLAAGSGSSSKTMFNGTMKVVVQKHTTYVHLVSLREVYTGMYTCRGRGSQTKDKTIAAYIFVPSDKLFVSTRVPTISASNTSDLLIPCPIAEPNATVLLVKEEKGDILSPVSNAVYERQRGFLLERNSTEESQPSQLEGTYFCIAKLEDNIRTIEFTVVEGPVDCDRKCGENAKCELVNEQMVCECKSTYQQTLVSEKCLKTCKGNTDCPNNLACVPQESDSFLLDILSETRRSSGEENVVKNGACKNPCLFTITTCDENEKCRVVDNQATCVVDF</sequence>
<dbReference type="InterPro" id="IPR013783">
    <property type="entry name" value="Ig-like_fold"/>
</dbReference>
<reference evidence="2 3" key="1">
    <citation type="submission" date="2024-08" db="EMBL/GenBank/DDBJ databases">
        <authorList>
            <person name="Cucini C."/>
            <person name="Frati F."/>
        </authorList>
    </citation>
    <scope>NUCLEOTIDE SEQUENCE [LARGE SCALE GENOMIC DNA]</scope>
</reference>
<name>A0ABP1RZL8_9HEXA</name>
<comment type="caution">
    <text evidence="2">The sequence shown here is derived from an EMBL/GenBank/DDBJ whole genome shotgun (WGS) entry which is preliminary data.</text>
</comment>
<accession>A0ABP1RZL8</accession>
<protein>
    <submittedName>
        <fullName evidence="2">Uncharacterized protein</fullName>
    </submittedName>
</protein>
<keyword evidence="3" id="KW-1185">Reference proteome</keyword>
<dbReference type="PANTHER" id="PTHR15360">
    <property type="entry name" value="PLATELET-DERIVED GROWTH FACTOR RECEPTOR LIKE"/>
    <property type="match status" value="1"/>
</dbReference>
<dbReference type="InterPro" id="IPR042495">
    <property type="entry name" value="PDGFRL"/>
</dbReference>
<evidence type="ECO:0000313" key="2">
    <source>
        <dbReference type="EMBL" id="CAL8139882.1"/>
    </source>
</evidence>
<keyword evidence="1" id="KW-0732">Signal</keyword>
<dbReference type="EMBL" id="CAXLJM020000131">
    <property type="protein sequence ID" value="CAL8139882.1"/>
    <property type="molecule type" value="Genomic_DNA"/>
</dbReference>
<feature type="signal peptide" evidence="1">
    <location>
        <begin position="1"/>
        <end position="21"/>
    </location>
</feature>
<evidence type="ECO:0000256" key="1">
    <source>
        <dbReference type="SAM" id="SignalP"/>
    </source>
</evidence>
<feature type="chain" id="PRO_5045354175" evidence="1">
    <location>
        <begin position="22"/>
        <end position="361"/>
    </location>
</feature>
<dbReference type="Proteomes" id="UP001642540">
    <property type="component" value="Unassembled WGS sequence"/>
</dbReference>
<dbReference type="Gene3D" id="2.60.40.10">
    <property type="entry name" value="Immunoglobulins"/>
    <property type="match status" value="1"/>
</dbReference>
<proteinExistence type="predicted"/>
<gene>
    <name evidence="2" type="ORF">ODALV1_LOCUS28040</name>
</gene>
<organism evidence="2 3">
    <name type="scientific">Orchesella dallaii</name>
    <dbReference type="NCBI Taxonomy" id="48710"/>
    <lineage>
        <taxon>Eukaryota</taxon>
        <taxon>Metazoa</taxon>
        <taxon>Ecdysozoa</taxon>
        <taxon>Arthropoda</taxon>
        <taxon>Hexapoda</taxon>
        <taxon>Collembola</taxon>
        <taxon>Entomobryomorpha</taxon>
        <taxon>Entomobryoidea</taxon>
        <taxon>Orchesellidae</taxon>
        <taxon>Orchesellinae</taxon>
        <taxon>Orchesella</taxon>
    </lineage>
</organism>
<dbReference type="PANTHER" id="PTHR15360:SF4">
    <property type="entry name" value="PROTEIN KINASE DOMAIN-CONTAINING PROTEIN"/>
    <property type="match status" value="1"/>
</dbReference>
<evidence type="ECO:0000313" key="3">
    <source>
        <dbReference type="Proteomes" id="UP001642540"/>
    </source>
</evidence>